<accession>A0A134B8T9</accession>
<dbReference type="AlphaFoldDB" id="A0A134B8T9"/>
<proteinExistence type="predicted"/>
<sequence>MVAPPLQGGDMNLYWSAGEAILVARRTYIGQPANLYRSTH</sequence>
<evidence type="ECO:0000313" key="2">
    <source>
        <dbReference type="Proteomes" id="UP000070224"/>
    </source>
</evidence>
<dbReference type="PATRIC" id="fig|322095.3.peg.970"/>
<organism evidence="1 2">
    <name type="scientific">Porphyromonas somerae</name>
    <dbReference type="NCBI Taxonomy" id="322095"/>
    <lineage>
        <taxon>Bacteria</taxon>
        <taxon>Pseudomonadati</taxon>
        <taxon>Bacteroidota</taxon>
        <taxon>Bacteroidia</taxon>
        <taxon>Bacteroidales</taxon>
        <taxon>Porphyromonadaceae</taxon>
        <taxon>Porphyromonas</taxon>
    </lineage>
</organism>
<gene>
    <name evidence="1" type="ORF">HMPREF3185_00983</name>
</gene>
<reference evidence="2" key="1">
    <citation type="submission" date="2016-01" db="EMBL/GenBank/DDBJ databases">
        <authorList>
            <person name="Mitreva M."/>
            <person name="Pepin K.H."/>
            <person name="Mihindukulasuriya K.A."/>
            <person name="Fulton R."/>
            <person name="Fronick C."/>
            <person name="O'Laughlin M."/>
            <person name="Miner T."/>
            <person name="Herter B."/>
            <person name="Rosa B.A."/>
            <person name="Cordes M."/>
            <person name="Tomlinson C."/>
            <person name="Wollam A."/>
            <person name="Palsikar V.B."/>
            <person name="Mardis E.R."/>
            <person name="Wilson R.K."/>
        </authorList>
    </citation>
    <scope>NUCLEOTIDE SEQUENCE [LARGE SCALE GENOMIC DNA]</scope>
    <source>
        <strain evidence="2">KA00683</strain>
    </source>
</reference>
<comment type="caution">
    <text evidence="1">The sequence shown here is derived from an EMBL/GenBank/DDBJ whole genome shotgun (WGS) entry which is preliminary data.</text>
</comment>
<dbReference type="EMBL" id="LSDK01000067">
    <property type="protein sequence ID" value="KXB76354.1"/>
    <property type="molecule type" value="Genomic_DNA"/>
</dbReference>
<protein>
    <submittedName>
        <fullName evidence="1">Uncharacterized protein</fullName>
    </submittedName>
</protein>
<name>A0A134B8T9_9PORP</name>
<keyword evidence="2" id="KW-1185">Reference proteome</keyword>
<dbReference type="Proteomes" id="UP000070224">
    <property type="component" value="Unassembled WGS sequence"/>
</dbReference>
<evidence type="ECO:0000313" key="1">
    <source>
        <dbReference type="EMBL" id="KXB76354.1"/>
    </source>
</evidence>
<dbReference type="STRING" id="322095.HMPREF3185_00983"/>